<dbReference type="InterPro" id="IPR002347">
    <property type="entry name" value="SDR_fam"/>
</dbReference>
<evidence type="ECO:0000256" key="1">
    <source>
        <dbReference type="ARBA" id="ARBA00006484"/>
    </source>
</evidence>
<keyword evidence="2" id="KW-0521">NADP</keyword>
<name>A0A8H7ITF7_9PLEO</name>
<reference evidence="4" key="2">
    <citation type="submission" date="2020-09" db="EMBL/GenBank/DDBJ databases">
        <title>Reference genome assembly for Australian Ascochyta lentis isolate Al4.</title>
        <authorList>
            <person name="Lee R.C."/>
            <person name="Farfan-Caceres L.M."/>
            <person name="Debler J.W."/>
            <person name="Williams A.H."/>
            <person name="Henares B.M."/>
        </authorList>
    </citation>
    <scope>NUCLEOTIDE SEQUENCE</scope>
    <source>
        <strain evidence="4">Al4</strain>
    </source>
</reference>
<dbReference type="GO" id="GO:0005737">
    <property type="term" value="C:cytoplasm"/>
    <property type="evidence" value="ECO:0007669"/>
    <property type="project" value="TreeGrafter"/>
</dbReference>
<comment type="similarity">
    <text evidence="1">Belongs to the short-chain dehydrogenases/reductases (SDR) family.</text>
</comment>
<evidence type="ECO:0000256" key="3">
    <source>
        <dbReference type="ARBA" id="ARBA00023002"/>
    </source>
</evidence>
<organism evidence="4 5">
    <name type="scientific">Ascochyta lentis</name>
    <dbReference type="NCBI Taxonomy" id="205686"/>
    <lineage>
        <taxon>Eukaryota</taxon>
        <taxon>Fungi</taxon>
        <taxon>Dikarya</taxon>
        <taxon>Ascomycota</taxon>
        <taxon>Pezizomycotina</taxon>
        <taxon>Dothideomycetes</taxon>
        <taxon>Pleosporomycetidae</taxon>
        <taxon>Pleosporales</taxon>
        <taxon>Pleosporineae</taxon>
        <taxon>Didymellaceae</taxon>
        <taxon>Ascochyta</taxon>
    </lineage>
</organism>
<evidence type="ECO:0000313" key="4">
    <source>
        <dbReference type="EMBL" id="KAF9691639.1"/>
    </source>
</evidence>
<evidence type="ECO:0000313" key="5">
    <source>
        <dbReference type="Proteomes" id="UP000651452"/>
    </source>
</evidence>
<dbReference type="SUPFAM" id="SSF51735">
    <property type="entry name" value="NAD(P)-binding Rossmann-fold domains"/>
    <property type="match status" value="1"/>
</dbReference>
<dbReference type="Pfam" id="PF00106">
    <property type="entry name" value="adh_short"/>
    <property type="match status" value="1"/>
</dbReference>
<dbReference type="PANTHER" id="PTHR44229">
    <property type="entry name" value="15-HYDROXYPROSTAGLANDIN DEHYDROGENASE [NAD(+)]"/>
    <property type="match status" value="1"/>
</dbReference>
<sequence>MATKAPRTAYITGGASGIGLALTNRLLNDDWFVCVADRDITKLEDKERLHTVQCDTASWESQVAAFQEAIKWRASDGGRIHFIAPIAGIGDRQWIPFSEESMAADSQEFTKPDLTVLDVDLTGVLYTVALAVQHFRRQTRTEDGLLGRLGLVASLCGLYCVPGMPIYTAAKHALVGLTHSYGKLLVDEGITVNAVAPHAVQTGIASPQFYEKLAKKNLLTPMDGLMDAFDTMLDGNCSGEVFECGPAGGWTKRAAVEYLDKGSEELCSLLNVRARRLHYPS</sequence>
<accession>A0A8H7ITF7</accession>
<proteinExistence type="inferred from homology"/>
<dbReference type="GO" id="GO:0016616">
    <property type="term" value="F:oxidoreductase activity, acting on the CH-OH group of donors, NAD or NADP as acceptor"/>
    <property type="evidence" value="ECO:0007669"/>
    <property type="project" value="TreeGrafter"/>
</dbReference>
<gene>
    <name evidence="4" type="ORF">EKO04_010445</name>
</gene>
<dbReference type="PROSITE" id="PS00061">
    <property type="entry name" value="ADH_SHORT"/>
    <property type="match status" value="1"/>
</dbReference>
<dbReference type="PANTHER" id="PTHR44229:SF4">
    <property type="entry name" value="15-HYDROXYPROSTAGLANDIN DEHYDROGENASE [NAD(+)]"/>
    <property type="match status" value="1"/>
</dbReference>
<reference evidence="4" key="1">
    <citation type="submission" date="2018-12" db="EMBL/GenBank/DDBJ databases">
        <authorList>
            <person name="Syme R.A."/>
            <person name="Farfan-Caceres L."/>
            <person name="Lichtenzveig J."/>
        </authorList>
    </citation>
    <scope>NUCLEOTIDE SEQUENCE</scope>
    <source>
        <strain evidence="4">Al4</strain>
    </source>
</reference>
<keyword evidence="5" id="KW-1185">Reference proteome</keyword>
<dbReference type="InterPro" id="IPR036291">
    <property type="entry name" value="NAD(P)-bd_dom_sf"/>
</dbReference>
<dbReference type="PRINTS" id="PR00081">
    <property type="entry name" value="GDHRDH"/>
</dbReference>
<protein>
    <submittedName>
        <fullName evidence="4">Uncharacterized protein</fullName>
    </submittedName>
</protein>
<evidence type="ECO:0000256" key="2">
    <source>
        <dbReference type="ARBA" id="ARBA00022857"/>
    </source>
</evidence>
<keyword evidence="3" id="KW-0560">Oxidoreductase</keyword>
<dbReference type="Gene3D" id="3.40.50.720">
    <property type="entry name" value="NAD(P)-binding Rossmann-like Domain"/>
    <property type="match status" value="1"/>
</dbReference>
<dbReference type="Proteomes" id="UP000651452">
    <property type="component" value="Unassembled WGS sequence"/>
</dbReference>
<comment type="caution">
    <text evidence="4">The sequence shown here is derived from an EMBL/GenBank/DDBJ whole genome shotgun (WGS) entry which is preliminary data.</text>
</comment>
<dbReference type="InterPro" id="IPR020904">
    <property type="entry name" value="Sc_DH/Rdtase_CS"/>
</dbReference>
<dbReference type="OrthoDB" id="37659at2759"/>
<dbReference type="EMBL" id="RZGK01000020">
    <property type="protein sequence ID" value="KAF9691639.1"/>
    <property type="molecule type" value="Genomic_DNA"/>
</dbReference>
<dbReference type="AlphaFoldDB" id="A0A8H7ITF7"/>